<feature type="transmembrane region" description="Helical" evidence="1">
    <location>
        <begin position="24"/>
        <end position="45"/>
    </location>
</feature>
<feature type="transmembrane region" description="Helical" evidence="1">
    <location>
        <begin position="182"/>
        <end position="205"/>
    </location>
</feature>
<accession>A0ABT9JIJ0</accession>
<name>A0ABT9JIJ0_9RHOB</name>
<dbReference type="Pfam" id="PF06532">
    <property type="entry name" value="NrsF"/>
    <property type="match status" value="1"/>
</dbReference>
<keyword evidence="3" id="KW-1185">Reference proteome</keyword>
<dbReference type="InterPro" id="IPR009495">
    <property type="entry name" value="NrsF"/>
</dbReference>
<organism evidence="2 3">
    <name type="scientific">Paracoccus spongiarum</name>
    <dbReference type="NCBI Taxonomy" id="3064387"/>
    <lineage>
        <taxon>Bacteria</taxon>
        <taxon>Pseudomonadati</taxon>
        <taxon>Pseudomonadota</taxon>
        <taxon>Alphaproteobacteria</taxon>
        <taxon>Rhodobacterales</taxon>
        <taxon>Paracoccaceae</taxon>
        <taxon>Paracoccus</taxon>
    </lineage>
</organism>
<comment type="caution">
    <text evidence="2">The sequence shown here is derived from an EMBL/GenBank/DDBJ whole genome shotgun (WGS) entry which is preliminary data.</text>
</comment>
<feature type="transmembrane region" description="Helical" evidence="1">
    <location>
        <begin position="57"/>
        <end position="77"/>
    </location>
</feature>
<proteinExistence type="predicted"/>
<evidence type="ECO:0000313" key="3">
    <source>
        <dbReference type="Proteomes" id="UP001224997"/>
    </source>
</evidence>
<reference evidence="2 3" key="1">
    <citation type="submission" date="2023-08" db="EMBL/GenBank/DDBJ databases">
        <authorList>
            <person name="Park J.-S."/>
        </authorList>
    </citation>
    <scope>NUCLEOTIDE SEQUENCE [LARGE SCALE GENOMIC DNA]</scope>
    <source>
        <strain evidence="2 3">2205BS29-5</strain>
    </source>
</reference>
<sequence length="211" mass="21906">MRTDQLVALLASDGTAPRPIAPRLIGRGGAALFVAAMLALAVLGVRDDLLAALADPVVLMKWILPLAVAIPALRAALHLTQPQMRRVPAQVGVLAVVCLALVWLAVSGLAARPGTLWPIMRGNTLLVCLTSISLISALPLGLGLMILRDGASPAPARSGALLGAAVGGFAAAFYALHCNEDAPLFFLTWYGLAILIVSAVGALAGRRMLRW</sequence>
<gene>
    <name evidence="2" type="ORF">Q5Y72_17430</name>
</gene>
<dbReference type="RefSeq" id="WP_305964700.1">
    <property type="nucleotide sequence ID" value="NZ_JAVAMQ010000024.1"/>
</dbReference>
<evidence type="ECO:0000313" key="2">
    <source>
        <dbReference type="EMBL" id="MDP5308867.1"/>
    </source>
</evidence>
<feature type="transmembrane region" description="Helical" evidence="1">
    <location>
        <begin position="159"/>
        <end position="176"/>
    </location>
</feature>
<evidence type="ECO:0000256" key="1">
    <source>
        <dbReference type="SAM" id="Phobius"/>
    </source>
</evidence>
<feature type="transmembrane region" description="Helical" evidence="1">
    <location>
        <begin position="89"/>
        <end position="111"/>
    </location>
</feature>
<protein>
    <submittedName>
        <fullName evidence="2">DUF1109 domain-containing protein</fullName>
    </submittedName>
</protein>
<dbReference type="EMBL" id="JAVAMQ010000024">
    <property type="protein sequence ID" value="MDP5308867.1"/>
    <property type="molecule type" value="Genomic_DNA"/>
</dbReference>
<dbReference type="Proteomes" id="UP001224997">
    <property type="component" value="Unassembled WGS sequence"/>
</dbReference>
<keyword evidence="1" id="KW-1133">Transmembrane helix</keyword>
<feature type="transmembrane region" description="Helical" evidence="1">
    <location>
        <begin position="123"/>
        <end position="147"/>
    </location>
</feature>
<keyword evidence="1" id="KW-0472">Membrane</keyword>
<keyword evidence="1" id="KW-0812">Transmembrane</keyword>